<protein>
    <recommendedName>
        <fullName evidence="2">Fe2OG dioxygenase domain-containing protein</fullName>
    </recommendedName>
</protein>
<gene>
    <name evidence="3" type="ORF">MCHLO_04966</name>
</gene>
<name>A0ABQ0L8T4_MYCCL</name>
<reference evidence="3" key="1">
    <citation type="submission" date="2014-09" db="EMBL/GenBank/DDBJ databases">
        <title>Genome sequence of the luminous mushroom Mycena chlorophos for searching fungal bioluminescence genes.</title>
        <authorList>
            <person name="Tanaka Y."/>
            <person name="Kasuga D."/>
            <person name="Oba Y."/>
            <person name="Hase S."/>
            <person name="Sato K."/>
            <person name="Oba Y."/>
            <person name="Sakakibara Y."/>
        </authorList>
    </citation>
    <scope>NUCLEOTIDE SEQUENCE</scope>
</reference>
<keyword evidence="4" id="KW-1185">Reference proteome</keyword>
<evidence type="ECO:0000313" key="3">
    <source>
        <dbReference type="EMBL" id="GAT47506.1"/>
    </source>
</evidence>
<dbReference type="PROSITE" id="PS51471">
    <property type="entry name" value="FE2OG_OXY"/>
    <property type="match status" value="1"/>
</dbReference>
<feature type="domain" description="Fe2OG dioxygenase" evidence="2">
    <location>
        <begin position="406"/>
        <end position="507"/>
    </location>
</feature>
<accession>A0ABQ0L8T4</accession>
<organism evidence="3 4">
    <name type="scientific">Mycena chlorophos</name>
    <name type="common">Agaric fungus</name>
    <name type="synonym">Agaricus chlorophos</name>
    <dbReference type="NCBI Taxonomy" id="658473"/>
    <lineage>
        <taxon>Eukaryota</taxon>
        <taxon>Fungi</taxon>
        <taxon>Dikarya</taxon>
        <taxon>Basidiomycota</taxon>
        <taxon>Agaricomycotina</taxon>
        <taxon>Agaricomycetes</taxon>
        <taxon>Agaricomycetidae</taxon>
        <taxon>Agaricales</taxon>
        <taxon>Marasmiineae</taxon>
        <taxon>Mycenaceae</taxon>
        <taxon>Mycena</taxon>
    </lineage>
</organism>
<evidence type="ECO:0000313" key="4">
    <source>
        <dbReference type="Proteomes" id="UP000815677"/>
    </source>
</evidence>
<dbReference type="EMBL" id="DF843626">
    <property type="protein sequence ID" value="GAT47506.1"/>
    <property type="molecule type" value="Genomic_DNA"/>
</dbReference>
<feature type="region of interest" description="Disordered" evidence="1">
    <location>
        <begin position="161"/>
        <end position="200"/>
    </location>
</feature>
<dbReference type="Proteomes" id="UP000815677">
    <property type="component" value="Unassembled WGS sequence"/>
</dbReference>
<dbReference type="Gene3D" id="3.60.130.30">
    <property type="match status" value="1"/>
</dbReference>
<proteinExistence type="predicted"/>
<dbReference type="InterPro" id="IPR005123">
    <property type="entry name" value="Oxoglu/Fe-dep_dioxygenase_dom"/>
</dbReference>
<sequence length="530" mass="58524">MHSSRTNWPELAELAAKPVDEVLQAARLSLEGKQEGKQEGNVSEWRRIFGSTAPRLNGLELSRAVLIGVGGLGASPREPVPPVPPFSFLPTLLPTAPFLSSLRTSKATTYCPETFPPTWSETRVGGSAPTATLLHCPSPSTVQPLTSVLLKSALVSLRLQSSSATRPTSMPADRHVPTRPRGPKKTPTAVRVHHPGPMPQYIFADKKPREERQFRVWDRQMKKTVERLEQRMVAHYDLVRALEGKRQLKPRTPPPFLDYSASDTPLEITDKHGYPLVVVLPNVFSESSADMIYDTLKDYHGSAGIKVPNGGGADGHARGAVDNYVSEPDFLVGVAKLAKIWHAVGHTHEEPVAATTVVKNGTSLAASCQLFQNLRPLSARVNSALKHVDRPFYDAAVAARAAAEARRADVRALNHDDNLVLEGREIMYNRKSTLHRDLSDHKRGWAALKAVHRGADYEGGYLRIPELNLRVRYGHRDLVLIRGRLLQHEVEPWTGGQRIAVAHFTHSSYWTYLNMVPPSPTVDAEGEDDV</sequence>
<evidence type="ECO:0000256" key="1">
    <source>
        <dbReference type="SAM" id="MobiDB-lite"/>
    </source>
</evidence>
<evidence type="ECO:0000259" key="2">
    <source>
        <dbReference type="PROSITE" id="PS51471"/>
    </source>
</evidence>